<comment type="caution">
    <text evidence="3">The sequence shown here is derived from an EMBL/GenBank/DDBJ whole genome shotgun (WGS) entry which is preliminary data.</text>
</comment>
<evidence type="ECO:0000256" key="1">
    <source>
        <dbReference type="SAM" id="MobiDB-lite"/>
    </source>
</evidence>
<feature type="transmembrane region" description="Helical" evidence="2">
    <location>
        <begin position="35"/>
        <end position="57"/>
    </location>
</feature>
<feature type="transmembrane region" description="Helical" evidence="2">
    <location>
        <begin position="176"/>
        <end position="196"/>
    </location>
</feature>
<dbReference type="EMBL" id="JAAVSD010000027">
    <property type="protein sequence ID" value="NLR30349.1"/>
    <property type="molecule type" value="Genomic_DNA"/>
</dbReference>
<reference evidence="3 4" key="1">
    <citation type="submission" date="2020-03" db="EMBL/GenBank/DDBJ databases">
        <authorList>
            <person name="Zhang Z."/>
            <person name="Guo Z."/>
            <person name="Hou Q."/>
            <person name="Shen X."/>
        </authorList>
    </citation>
    <scope>NUCLEOTIDE SEQUENCE [LARGE SCALE GENOMIC DNA]</scope>
    <source>
        <strain evidence="3 4">HBUAS51329</strain>
    </source>
</reference>
<feature type="region of interest" description="Disordered" evidence="1">
    <location>
        <begin position="1"/>
        <end position="30"/>
    </location>
</feature>
<proteinExistence type="predicted"/>
<evidence type="ECO:0008006" key="5">
    <source>
        <dbReference type="Google" id="ProtNLM"/>
    </source>
</evidence>
<evidence type="ECO:0000256" key="2">
    <source>
        <dbReference type="SAM" id="Phobius"/>
    </source>
</evidence>
<keyword evidence="2" id="KW-0472">Membrane</keyword>
<dbReference type="Proteomes" id="UP000707477">
    <property type="component" value="Unassembled WGS sequence"/>
</dbReference>
<organism evidence="3 4">
    <name type="scientific">Levilactobacillus tujiorum</name>
    <dbReference type="NCBI Taxonomy" id="2912243"/>
    <lineage>
        <taxon>Bacteria</taxon>
        <taxon>Bacillati</taxon>
        <taxon>Bacillota</taxon>
        <taxon>Bacilli</taxon>
        <taxon>Lactobacillales</taxon>
        <taxon>Lactobacillaceae</taxon>
        <taxon>Levilactobacillus</taxon>
    </lineage>
</organism>
<keyword evidence="2" id="KW-0812">Transmembrane</keyword>
<dbReference type="RefSeq" id="WP_168850562.1">
    <property type="nucleotide sequence ID" value="NZ_JAAVSD010000027.1"/>
</dbReference>
<accession>A0ABX1L7V0</accession>
<sequence>MSDNSRMARYHSADQPAPQQPPKGSQPTYQRRPALARWVAILVLLLTLTLGLKITVFNANYTAGVVSRSTTGQKVINQLNNELESIGISGNPVTSGIAQPYLAQGVAQLYGESATTTVDSTALANAMSAQAQTVGVTVTSTMTAAIAKEARQAAKAAFTTPAMTQASAKIQKLKRLNFLILMGSLLLALVTAIYAFSVHHVMGSLGPGMTLGGLLTGLLGAAGYYFLPLVVPTASATVTNLVTTVGRSGLEVVIFAGVVEIVLGLLIMLGHRTFRK</sequence>
<feature type="transmembrane region" description="Helical" evidence="2">
    <location>
        <begin position="208"/>
        <end position="227"/>
    </location>
</feature>
<keyword evidence="4" id="KW-1185">Reference proteome</keyword>
<evidence type="ECO:0000313" key="3">
    <source>
        <dbReference type="EMBL" id="NLR30349.1"/>
    </source>
</evidence>
<protein>
    <recommendedName>
        <fullName evidence="5">ABC transporter permease</fullName>
    </recommendedName>
</protein>
<name>A0ABX1L7V0_9LACO</name>
<gene>
    <name evidence="3" type="ORF">HEQ44_09120</name>
</gene>
<keyword evidence="2" id="KW-1133">Transmembrane helix</keyword>
<evidence type="ECO:0000313" key="4">
    <source>
        <dbReference type="Proteomes" id="UP000707477"/>
    </source>
</evidence>
<feature type="transmembrane region" description="Helical" evidence="2">
    <location>
        <begin position="247"/>
        <end position="269"/>
    </location>
</feature>